<dbReference type="RefSeq" id="WP_185673911.1">
    <property type="nucleotide sequence ID" value="NZ_JACHVB010000012.1"/>
</dbReference>
<protein>
    <submittedName>
        <fullName evidence="3">Uncharacterized protein</fullName>
    </submittedName>
</protein>
<evidence type="ECO:0000256" key="2">
    <source>
        <dbReference type="SAM" id="SignalP"/>
    </source>
</evidence>
<keyword evidence="2" id="KW-0732">Signal</keyword>
<feature type="region of interest" description="Disordered" evidence="1">
    <location>
        <begin position="104"/>
        <end position="124"/>
    </location>
</feature>
<feature type="compositionally biased region" description="Basic and acidic residues" evidence="1">
    <location>
        <begin position="60"/>
        <end position="72"/>
    </location>
</feature>
<proteinExistence type="predicted"/>
<feature type="region of interest" description="Disordered" evidence="1">
    <location>
        <begin position="31"/>
        <end position="72"/>
    </location>
</feature>
<name>A0A842H9U1_9BACT</name>
<gene>
    <name evidence="3" type="ORF">H5P28_01370</name>
</gene>
<dbReference type="AlphaFoldDB" id="A0A842H9U1"/>
<reference evidence="3 4" key="1">
    <citation type="submission" date="2020-07" db="EMBL/GenBank/DDBJ databases">
        <authorList>
            <person name="Feng X."/>
        </authorList>
    </citation>
    <scope>NUCLEOTIDE SEQUENCE [LARGE SCALE GENOMIC DNA]</scope>
    <source>
        <strain evidence="3 4">JCM31066</strain>
    </source>
</reference>
<evidence type="ECO:0000313" key="4">
    <source>
        <dbReference type="Proteomes" id="UP000546464"/>
    </source>
</evidence>
<evidence type="ECO:0000313" key="3">
    <source>
        <dbReference type="EMBL" id="MBC2592899.1"/>
    </source>
</evidence>
<keyword evidence="4" id="KW-1185">Reference proteome</keyword>
<feature type="signal peptide" evidence="2">
    <location>
        <begin position="1"/>
        <end position="24"/>
    </location>
</feature>
<sequence>MKTPSLVRLFQVFALVSAPLCLWAADSAPAAQADSTVPPAAPATTSASVPAAAESSPSAAKEEGQVARDKAMGPDVKLANLFRYQAPPMPMAVLPRVTPIHGQGPSIVIERSRDGSIKSPSGGQ</sequence>
<feature type="chain" id="PRO_5033048105" evidence="2">
    <location>
        <begin position="25"/>
        <end position="124"/>
    </location>
</feature>
<dbReference type="EMBL" id="JACHVB010000012">
    <property type="protein sequence ID" value="MBC2592899.1"/>
    <property type="molecule type" value="Genomic_DNA"/>
</dbReference>
<accession>A0A842H9U1</accession>
<feature type="compositionally biased region" description="Low complexity" evidence="1">
    <location>
        <begin position="31"/>
        <end position="59"/>
    </location>
</feature>
<comment type="caution">
    <text evidence="3">The sequence shown here is derived from an EMBL/GenBank/DDBJ whole genome shotgun (WGS) entry which is preliminary data.</text>
</comment>
<organism evidence="3 4">
    <name type="scientific">Ruficoccus amylovorans</name>
    <dbReference type="NCBI Taxonomy" id="1804625"/>
    <lineage>
        <taxon>Bacteria</taxon>
        <taxon>Pseudomonadati</taxon>
        <taxon>Verrucomicrobiota</taxon>
        <taxon>Opitutia</taxon>
        <taxon>Puniceicoccales</taxon>
        <taxon>Cerasicoccaceae</taxon>
        <taxon>Ruficoccus</taxon>
    </lineage>
</organism>
<evidence type="ECO:0000256" key="1">
    <source>
        <dbReference type="SAM" id="MobiDB-lite"/>
    </source>
</evidence>
<dbReference type="Proteomes" id="UP000546464">
    <property type="component" value="Unassembled WGS sequence"/>
</dbReference>